<dbReference type="AlphaFoldDB" id="A0A9Q0MWZ4"/>
<gene>
    <name evidence="1" type="ORF">Bhyg_12307</name>
</gene>
<name>A0A9Q0MWZ4_9DIPT</name>
<keyword evidence="2" id="KW-1185">Reference proteome</keyword>
<comment type="caution">
    <text evidence="1">The sequence shown here is derived from an EMBL/GenBank/DDBJ whole genome shotgun (WGS) entry which is preliminary data.</text>
</comment>
<dbReference type="OrthoDB" id="5989141at2759"/>
<dbReference type="Proteomes" id="UP001151699">
    <property type="component" value="Chromosome X"/>
</dbReference>
<sequence length="149" mass="16705">MKTLSEHETLLKTLNDKLGLCESFIKDMQIRLDCLEQDKLANSIEIPGVTVTDNEDLLATIIKIGAKIEFKLLESHIVSVQRRGKQTHLGPPPLVVFFKDIIVRNGFFSSFRTNNGLTLTDIGLSIGQGSQARFRAHFWTTPVLDVNLL</sequence>
<evidence type="ECO:0000313" key="2">
    <source>
        <dbReference type="Proteomes" id="UP001151699"/>
    </source>
</evidence>
<dbReference type="EMBL" id="WJQU01000003">
    <property type="protein sequence ID" value="KAJ6639561.1"/>
    <property type="molecule type" value="Genomic_DNA"/>
</dbReference>
<evidence type="ECO:0000313" key="1">
    <source>
        <dbReference type="EMBL" id="KAJ6639561.1"/>
    </source>
</evidence>
<reference evidence="1" key="1">
    <citation type="submission" date="2022-07" db="EMBL/GenBank/DDBJ databases">
        <authorList>
            <person name="Trinca V."/>
            <person name="Uliana J.V.C."/>
            <person name="Torres T.T."/>
            <person name="Ward R.J."/>
            <person name="Monesi N."/>
        </authorList>
    </citation>
    <scope>NUCLEOTIDE SEQUENCE</scope>
    <source>
        <strain evidence="1">HSMRA1968</strain>
        <tissue evidence="1">Whole embryos</tissue>
    </source>
</reference>
<organism evidence="1 2">
    <name type="scientific">Pseudolycoriella hygida</name>
    <dbReference type="NCBI Taxonomy" id="35572"/>
    <lineage>
        <taxon>Eukaryota</taxon>
        <taxon>Metazoa</taxon>
        <taxon>Ecdysozoa</taxon>
        <taxon>Arthropoda</taxon>
        <taxon>Hexapoda</taxon>
        <taxon>Insecta</taxon>
        <taxon>Pterygota</taxon>
        <taxon>Neoptera</taxon>
        <taxon>Endopterygota</taxon>
        <taxon>Diptera</taxon>
        <taxon>Nematocera</taxon>
        <taxon>Sciaroidea</taxon>
        <taxon>Sciaridae</taxon>
        <taxon>Pseudolycoriella</taxon>
    </lineage>
</organism>
<proteinExistence type="predicted"/>
<protein>
    <submittedName>
        <fullName evidence="1">Uncharacterized protein</fullName>
    </submittedName>
</protein>
<accession>A0A9Q0MWZ4</accession>